<feature type="transmembrane region" description="Helical" evidence="8">
    <location>
        <begin position="83"/>
        <end position="102"/>
    </location>
</feature>
<comment type="similarity">
    <text evidence="2">Belongs to the amino acid-polyamine-organocation (APC) superfamily. Spore germination protein (SGP) (TC 2.A.3.9) family.</text>
</comment>
<evidence type="ECO:0000256" key="3">
    <source>
        <dbReference type="ARBA" id="ARBA00022448"/>
    </source>
</evidence>
<keyword evidence="3" id="KW-0813">Transport</keyword>
<evidence type="ECO:0000256" key="7">
    <source>
        <dbReference type="ARBA" id="ARBA00023136"/>
    </source>
</evidence>
<evidence type="ECO:0000256" key="2">
    <source>
        <dbReference type="ARBA" id="ARBA00007998"/>
    </source>
</evidence>
<dbReference type="Pfam" id="PF03845">
    <property type="entry name" value="Spore_permease"/>
    <property type="match status" value="1"/>
</dbReference>
<keyword evidence="7 8" id="KW-0472">Membrane</keyword>
<dbReference type="InterPro" id="IPR004761">
    <property type="entry name" value="Spore_GerAB"/>
</dbReference>
<feature type="transmembrane region" description="Helical" evidence="8">
    <location>
        <begin position="147"/>
        <end position="164"/>
    </location>
</feature>
<evidence type="ECO:0000313" key="10">
    <source>
        <dbReference type="Proteomes" id="UP001300012"/>
    </source>
</evidence>
<feature type="transmembrane region" description="Helical" evidence="8">
    <location>
        <begin position="122"/>
        <end position="140"/>
    </location>
</feature>
<feature type="transmembrane region" description="Helical" evidence="8">
    <location>
        <begin position="334"/>
        <end position="356"/>
    </location>
</feature>
<feature type="transmembrane region" description="Helical" evidence="8">
    <location>
        <begin position="217"/>
        <end position="240"/>
    </location>
</feature>
<keyword evidence="6 8" id="KW-1133">Transmembrane helix</keyword>
<gene>
    <name evidence="9" type="ORF">NV381_02235</name>
</gene>
<dbReference type="RefSeq" id="WP_258211616.1">
    <property type="nucleotide sequence ID" value="NZ_JANQBD010000001.1"/>
</dbReference>
<evidence type="ECO:0000256" key="8">
    <source>
        <dbReference type="SAM" id="Phobius"/>
    </source>
</evidence>
<dbReference type="Proteomes" id="UP001300012">
    <property type="component" value="Unassembled WGS sequence"/>
</dbReference>
<feature type="transmembrane region" description="Helical" evidence="8">
    <location>
        <begin position="305"/>
        <end position="322"/>
    </location>
</feature>
<evidence type="ECO:0000256" key="4">
    <source>
        <dbReference type="ARBA" id="ARBA00022544"/>
    </source>
</evidence>
<organism evidence="9 10">
    <name type="scientific">Paenibacillus radicis</name>
    <name type="common">ex Xue et al. 2023</name>
    <dbReference type="NCBI Taxonomy" id="2972489"/>
    <lineage>
        <taxon>Bacteria</taxon>
        <taxon>Bacillati</taxon>
        <taxon>Bacillota</taxon>
        <taxon>Bacilli</taxon>
        <taxon>Bacillales</taxon>
        <taxon>Paenibacillaceae</taxon>
        <taxon>Paenibacillus</taxon>
    </lineage>
</organism>
<feature type="transmembrane region" description="Helical" evidence="8">
    <location>
        <begin position="42"/>
        <end position="63"/>
    </location>
</feature>
<dbReference type="PANTHER" id="PTHR34975">
    <property type="entry name" value="SPORE GERMINATION PROTEIN A2"/>
    <property type="match status" value="1"/>
</dbReference>
<reference evidence="9 10" key="1">
    <citation type="submission" date="2022-08" db="EMBL/GenBank/DDBJ databases">
        <title>Paenibacillus endoradicis sp. nov., Paenibacillus radicibacter sp. nov and Paenibacillus pararadicis sp. nov., three cold-adapted plant growth-promoting bacteria isolated from root of Larix gmelinii in Great Khingan.</title>
        <authorList>
            <person name="Xue H."/>
        </authorList>
    </citation>
    <scope>NUCLEOTIDE SEQUENCE [LARGE SCALE GENOMIC DNA]</scope>
    <source>
        <strain evidence="9 10">N5-1-1-5</strain>
    </source>
</reference>
<keyword evidence="4" id="KW-0309">Germination</keyword>
<dbReference type="PANTHER" id="PTHR34975:SF2">
    <property type="entry name" value="SPORE GERMINATION PROTEIN A2"/>
    <property type="match status" value="1"/>
</dbReference>
<protein>
    <submittedName>
        <fullName evidence="9">Spore germination protein</fullName>
    </submittedName>
</protein>
<comment type="subcellular location">
    <subcellularLocation>
        <location evidence="1">Membrane</location>
        <topology evidence="1">Multi-pass membrane protein</topology>
    </subcellularLocation>
</comment>
<evidence type="ECO:0000256" key="5">
    <source>
        <dbReference type="ARBA" id="ARBA00022692"/>
    </source>
</evidence>
<feature type="transmembrane region" description="Helical" evidence="8">
    <location>
        <begin position="269"/>
        <end position="293"/>
    </location>
</feature>
<keyword evidence="5 8" id="KW-0812">Transmembrane</keyword>
<evidence type="ECO:0000256" key="1">
    <source>
        <dbReference type="ARBA" id="ARBA00004141"/>
    </source>
</evidence>
<feature type="transmembrane region" description="Helical" evidence="8">
    <location>
        <begin position="12"/>
        <end position="30"/>
    </location>
</feature>
<dbReference type="EMBL" id="JANQBD010000001">
    <property type="protein sequence ID" value="MCR8630011.1"/>
    <property type="molecule type" value="Genomic_DNA"/>
</dbReference>
<feature type="transmembrane region" description="Helical" evidence="8">
    <location>
        <begin position="184"/>
        <end position="205"/>
    </location>
</feature>
<dbReference type="Gene3D" id="1.20.1740.10">
    <property type="entry name" value="Amino acid/polyamine transporter I"/>
    <property type="match status" value="1"/>
</dbReference>
<proteinExistence type="inferred from homology"/>
<evidence type="ECO:0000256" key="6">
    <source>
        <dbReference type="ARBA" id="ARBA00022989"/>
    </source>
</evidence>
<name>A0ABT1Y9Z8_9BACL</name>
<dbReference type="NCBIfam" id="TIGR00912">
    <property type="entry name" value="2A0309"/>
    <property type="match status" value="1"/>
</dbReference>
<comment type="caution">
    <text evidence="9">The sequence shown here is derived from an EMBL/GenBank/DDBJ whole genome shotgun (WGS) entry which is preliminary data.</text>
</comment>
<keyword evidence="10" id="KW-1185">Reference proteome</keyword>
<accession>A0ABT1Y9Z8</accession>
<evidence type="ECO:0000313" key="9">
    <source>
        <dbReference type="EMBL" id="MCR8630011.1"/>
    </source>
</evidence>
<sequence>MKKYAFNEITFMQFIIIQFGIQVSFGLLSLPKELAERAGTDSLITIIIAWALSIAASLMVIQIMKKHPDGTLFDLLSRYIGKWAGKAASLIFAAWFLAYGYVGGVRTILYIKSWLLPQTPNYMIMLLLLIPTYLIARNGLRILGRYVELVFIISLWIPFAYLLPLKDAHLLNLLPVVKDGWLPIFSALRVTFLSFGGLESAFIMYPFLKNKQMAGAAVIISNTMAMLVLLFITFVCFVFFSPDEILQYNEPVVNVLKTIEFKFIERIEILFIAFYLFIFSLCWISTTYMSVFCTSWFAGNSDHRGHLRVLCIGIAIMTFFYLPTFNQSDQFEKYLGLSAIVLDYLFPAFLLLYLWMHHQFQWRKRL</sequence>